<evidence type="ECO:0000313" key="2">
    <source>
        <dbReference type="EMBL" id="TKR68280.1"/>
    </source>
</evidence>
<comment type="caution">
    <text evidence="2">The sequence shown here is derived from an EMBL/GenBank/DDBJ whole genome shotgun (WGS) entry which is preliminary data.</text>
</comment>
<evidence type="ECO:0000313" key="3">
    <source>
        <dbReference type="Proteomes" id="UP000298663"/>
    </source>
</evidence>
<reference evidence="2 3" key="1">
    <citation type="journal article" date="2015" name="Genome Biol.">
        <title>Comparative genomics of Steinernema reveals deeply conserved gene regulatory networks.</title>
        <authorList>
            <person name="Dillman A.R."/>
            <person name="Macchietto M."/>
            <person name="Porter C.F."/>
            <person name="Rogers A."/>
            <person name="Williams B."/>
            <person name="Antoshechkin I."/>
            <person name="Lee M.M."/>
            <person name="Goodwin Z."/>
            <person name="Lu X."/>
            <person name="Lewis E.E."/>
            <person name="Goodrich-Blair H."/>
            <person name="Stock S.P."/>
            <person name="Adams B.J."/>
            <person name="Sternberg P.W."/>
            <person name="Mortazavi A."/>
        </authorList>
    </citation>
    <scope>NUCLEOTIDE SEQUENCE [LARGE SCALE GENOMIC DNA]</scope>
    <source>
        <strain evidence="2 3">ALL</strain>
    </source>
</reference>
<sequence length="196" mass="21812">MDYSGRNQGNQQALLQNVVQRLRSARDQSEREQIFMDLKKTPHLFSAFLRMTGGDNANSQMQQLPQDQQAMVNRNMRSGPGMSGQGGQWNSQQPSGQNQQFYQSQPGQAQMNRGPGGQFISNNQAIWNQQQQQQFHQRQGGSPAMNQFNQVRSPPVSGIGRSPSIGMMSNAGNPMMQPPPQQPNPQDQQQGGPGFR</sequence>
<feature type="compositionally biased region" description="Polar residues" evidence="1">
    <location>
        <begin position="88"/>
        <end position="111"/>
    </location>
</feature>
<dbReference type="AlphaFoldDB" id="A0A4U5MG92"/>
<dbReference type="EMBL" id="AZBU02000008">
    <property type="protein sequence ID" value="TKR68280.1"/>
    <property type="molecule type" value="Genomic_DNA"/>
</dbReference>
<protein>
    <submittedName>
        <fullName evidence="2">Uncharacterized protein</fullName>
    </submittedName>
</protein>
<gene>
    <name evidence="2" type="ORF">L596_024281</name>
</gene>
<feature type="region of interest" description="Disordered" evidence="1">
    <location>
        <begin position="79"/>
        <end position="115"/>
    </location>
</feature>
<feature type="region of interest" description="Disordered" evidence="1">
    <location>
        <begin position="129"/>
        <end position="196"/>
    </location>
</feature>
<proteinExistence type="predicted"/>
<evidence type="ECO:0000256" key="1">
    <source>
        <dbReference type="SAM" id="MobiDB-lite"/>
    </source>
</evidence>
<dbReference type="OrthoDB" id="5864129at2759"/>
<name>A0A4U5MG92_STECR</name>
<feature type="compositionally biased region" description="Low complexity" evidence="1">
    <location>
        <begin position="129"/>
        <end position="139"/>
    </location>
</feature>
<accession>A0A4U5MG92</accession>
<dbReference type="Proteomes" id="UP000298663">
    <property type="component" value="Unassembled WGS sequence"/>
</dbReference>
<dbReference type="STRING" id="34508.A0A4U5MG92"/>
<organism evidence="2 3">
    <name type="scientific">Steinernema carpocapsae</name>
    <name type="common">Entomopathogenic nematode</name>
    <dbReference type="NCBI Taxonomy" id="34508"/>
    <lineage>
        <taxon>Eukaryota</taxon>
        <taxon>Metazoa</taxon>
        <taxon>Ecdysozoa</taxon>
        <taxon>Nematoda</taxon>
        <taxon>Chromadorea</taxon>
        <taxon>Rhabditida</taxon>
        <taxon>Tylenchina</taxon>
        <taxon>Panagrolaimomorpha</taxon>
        <taxon>Strongyloidoidea</taxon>
        <taxon>Steinernematidae</taxon>
        <taxon>Steinernema</taxon>
    </lineage>
</organism>
<keyword evidence="3" id="KW-1185">Reference proteome</keyword>
<reference evidence="2 3" key="2">
    <citation type="journal article" date="2019" name="G3 (Bethesda)">
        <title>Hybrid Assembly of the Genome of the Entomopathogenic Nematode Steinernema carpocapsae Identifies the X-Chromosome.</title>
        <authorList>
            <person name="Serra L."/>
            <person name="Macchietto M."/>
            <person name="Macias-Munoz A."/>
            <person name="McGill C.J."/>
            <person name="Rodriguez I.M."/>
            <person name="Rodriguez B."/>
            <person name="Murad R."/>
            <person name="Mortazavi A."/>
        </authorList>
    </citation>
    <scope>NUCLEOTIDE SEQUENCE [LARGE SCALE GENOMIC DNA]</scope>
    <source>
        <strain evidence="2 3">ALL</strain>
    </source>
</reference>